<reference evidence="1 2" key="1">
    <citation type="journal article" date="2005" name="Appl. Environ. Microbiol.">
        <title>Genomic analysis of bacteriophage PhiJL001: insights into its interaction with a sponge-associated alpha-proteobacterium.</title>
        <authorList>
            <person name="Lohr J.E."/>
            <person name="Chen F."/>
            <person name="Hill R.T."/>
        </authorList>
    </citation>
    <scope>NUCLEOTIDE SEQUENCE</scope>
</reference>
<dbReference type="GeneID" id="3342413"/>
<gene>
    <name evidence="1" type="ORF">JL001p39</name>
</gene>
<dbReference type="Proteomes" id="UP000000993">
    <property type="component" value="Segment"/>
</dbReference>
<dbReference type="RefSeq" id="YP_223963.1">
    <property type="nucleotide sequence ID" value="NC_006938.1"/>
</dbReference>
<evidence type="ECO:0000313" key="2">
    <source>
        <dbReference type="Proteomes" id="UP000000993"/>
    </source>
</evidence>
<proteinExistence type="predicted"/>
<evidence type="ECO:0000313" key="1">
    <source>
        <dbReference type="EMBL" id="AAT69515.1"/>
    </source>
</evidence>
<accession>Q5DN66</accession>
<protein>
    <submittedName>
        <fullName evidence="1">Gp39</fullName>
    </submittedName>
</protein>
<dbReference type="EMBL" id="AY576273">
    <property type="protein sequence ID" value="AAT69515.1"/>
    <property type="molecule type" value="Genomic_DNA"/>
</dbReference>
<dbReference type="KEGG" id="vg:3342413"/>
<sequence>MFYAIKDDHGNWVKSGGETFQQLGRVPTLYSNKPLAEMVVRDYKFISKNSGKNPRRLTIVPFGELS</sequence>
<organism evidence="1 2">
    <name type="scientific">Alphaproteobacteria phage PhiJL001</name>
    <dbReference type="NCBI Taxonomy" id="2681607"/>
    <lineage>
        <taxon>Viruses</taxon>
        <taxon>Duplodnaviria</taxon>
        <taxon>Heunggongvirae</taxon>
        <taxon>Uroviricota</taxon>
        <taxon>Caudoviricetes</taxon>
        <taxon>Mesyanzhinovviridae</taxon>
        <taxon>Keylargovirus</taxon>
        <taxon>Keylargovirus JL001</taxon>
    </lineage>
</organism>
<keyword evidence="2" id="KW-1185">Reference proteome</keyword>
<name>Q5DN66_9CAUD</name>